<evidence type="ECO:0000256" key="11">
    <source>
        <dbReference type="HAMAP-Rule" id="MF_00109"/>
    </source>
</evidence>
<dbReference type="AlphaFoldDB" id="S1NG10"/>
<keyword evidence="5 11" id="KW-0808">Transferase</keyword>
<dbReference type="GO" id="GO:0000287">
    <property type="term" value="F:magnesium ion binding"/>
    <property type="evidence" value="ECO:0007669"/>
    <property type="project" value="UniProtKB-UniRule"/>
</dbReference>
<accession>S1NG10</accession>
<feature type="binding site" evidence="11">
    <location>
        <position position="77"/>
    </location>
    <ligand>
        <name>substrate</name>
    </ligand>
</feature>
<keyword evidence="13" id="KW-1185">Reference proteome</keyword>
<dbReference type="GO" id="GO:0008652">
    <property type="term" value="P:amino acid biosynthetic process"/>
    <property type="evidence" value="ECO:0007669"/>
    <property type="project" value="UniProtKB-KW"/>
</dbReference>
<evidence type="ECO:0000256" key="1">
    <source>
        <dbReference type="ARBA" id="ARBA00004842"/>
    </source>
</evidence>
<keyword evidence="11" id="KW-0460">Magnesium</keyword>
<dbReference type="Gene3D" id="3.40.50.300">
    <property type="entry name" value="P-loop containing nucleotide triphosphate hydrolases"/>
    <property type="match status" value="1"/>
</dbReference>
<comment type="subcellular location">
    <subcellularLocation>
        <location evidence="11">Cytoplasm</location>
    </subcellularLocation>
</comment>
<keyword evidence="8 11" id="KW-0067">ATP-binding</keyword>
<dbReference type="EMBL" id="ASWJ01000004">
    <property type="protein sequence ID" value="EOW84638.1"/>
    <property type="molecule type" value="Genomic_DNA"/>
</dbReference>
<dbReference type="SUPFAM" id="SSF52540">
    <property type="entry name" value="P-loop containing nucleoside triphosphate hydrolases"/>
    <property type="match status" value="1"/>
</dbReference>
<keyword evidence="7 11" id="KW-0418">Kinase</keyword>
<sequence length="169" mass="19099">MAIILIGYMGSGKSTVAKQLAQKLKQPSLDLDQIFTEKLNQSIEEVFATKGEAFFRQIESELLAEFSPKNGVLATGGGVILKAENRQLLSSQPNVVFLACDETELIHRLTNDSKTIRPIIQHKTPDEILQIYHERYPFYQQCATMQIDTTNKSVEQIVEEIIQKMEKNA</sequence>
<dbReference type="Pfam" id="PF01202">
    <property type="entry name" value="SKI"/>
    <property type="match status" value="1"/>
</dbReference>
<dbReference type="OrthoDB" id="9800332at2"/>
<dbReference type="PANTHER" id="PTHR21087:SF16">
    <property type="entry name" value="SHIKIMATE KINASE 1, CHLOROPLASTIC"/>
    <property type="match status" value="1"/>
</dbReference>
<comment type="similarity">
    <text evidence="2 11">Belongs to the shikimate kinase family.</text>
</comment>
<evidence type="ECO:0000256" key="7">
    <source>
        <dbReference type="ARBA" id="ARBA00022777"/>
    </source>
</evidence>
<dbReference type="GO" id="GO:0009423">
    <property type="term" value="P:chorismate biosynthetic process"/>
    <property type="evidence" value="ECO:0007669"/>
    <property type="project" value="UniProtKB-UniRule"/>
</dbReference>
<dbReference type="GO" id="GO:0005524">
    <property type="term" value="F:ATP binding"/>
    <property type="evidence" value="ECO:0007669"/>
    <property type="project" value="UniProtKB-UniRule"/>
</dbReference>
<evidence type="ECO:0000256" key="4">
    <source>
        <dbReference type="ARBA" id="ARBA00022605"/>
    </source>
</evidence>
<comment type="caution">
    <text evidence="12">The sequence shown here is derived from an EMBL/GenBank/DDBJ whole genome shotgun (WGS) entry which is preliminary data.</text>
</comment>
<protein>
    <recommendedName>
        <fullName evidence="3 11">Shikimate kinase</fullName>
        <shortName evidence="11">SK</shortName>
        <ecNumber evidence="3 11">2.7.1.71</ecNumber>
    </recommendedName>
</protein>
<feature type="binding site" evidence="11">
    <location>
        <begin position="10"/>
        <end position="15"/>
    </location>
    <ligand>
        <name>ATP</name>
        <dbReference type="ChEBI" id="CHEBI:30616"/>
    </ligand>
</feature>
<evidence type="ECO:0000313" key="13">
    <source>
        <dbReference type="Proteomes" id="UP000014113"/>
    </source>
</evidence>
<dbReference type="PATRIC" id="fig|1121865.3.peg.529"/>
<keyword evidence="11" id="KW-0479">Metal-binding</keyword>
<dbReference type="eggNOG" id="COG0703">
    <property type="taxonomic scope" value="Bacteria"/>
</dbReference>
<comment type="subunit">
    <text evidence="11">Monomer.</text>
</comment>
<feature type="binding site" evidence="11">
    <location>
        <position position="14"/>
    </location>
    <ligand>
        <name>Mg(2+)</name>
        <dbReference type="ChEBI" id="CHEBI:18420"/>
    </ligand>
</feature>
<proteinExistence type="inferred from homology"/>
<dbReference type="RefSeq" id="WP_016182699.1">
    <property type="nucleotide sequence ID" value="NZ_JXKI01000014.1"/>
</dbReference>
<dbReference type="InterPro" id="IPR027417">
    <property type="entry name" value="P-loop_NTPase"/>
</dbReference>
<dbReference type="EC" id="2.7.1.71" evidence="3 11"/>
<dbReference type="InterPro" id="IPR031322">
    <property type="entry name" value="Shikimate/glucono_kinase"/>
</dbReference>
<feature type="binding site" evidence="11">
    <location>
        <position position="56"/>
    </location>
    <ligand>
        <name>substrate</name>
    </ligand>
</feature>
<evidence type="ECO:0000256" key="5">
    <source>
        <dbReference type="ARBA" id="ARBA00022679"/>
    </source>
</evidence>
<dbReference type="CDD" id="cd00464">
    <property type="entry name" value="SK"/>
    <property type="match status" value="1"/>
</dbReference>
<evidence type="ECO:0000256" key="8">
    <source>
        <dbReference type="ARBA" id="ARBA00022840"/>
    </source>
</evidence>
<comment type="function">
    <text evidence="11">Catalyzes the specific phosphorylation of the 3-hydroxyl group of shikimic acid using ATP as a cosubstrate.</text>
</comment>
<evidence type="ECO:0000256" key="2">
    <source>
        <dbReference type="ARBA" id="ARBA00006997"/>
    </source>
</evidence>
<dbReference type="PANTHER" id="PTHR21087">
    <property type="entry name" value="SHIKIMATE KINASE"/>
    <property type="match status" value="1"/>
</dbReference>
<dbReference type="HAMAP" id="MF_00109">
    <property type="entry name" value="Shikimate_kinase"/>
    <property type="match status" value="1"/>
</dbReference>
<comment type="caution">
    <text evidence="11">Lacks conserved residue(s) required for the propagation of feature annotation.</text>
</comment>
<dbReference type="PROSITE" id="PS01128">
    <property type="entry name" value="SHIKIMATE_KINASE"/>
    <property type="match status" value="1"/>
</dbReference>
<keyword evidence="4 11" id="KW-0028">Amino-acid biosynthesis</keyword>
<evidence type="ECO:0000256" key="10">
    <source>
        <dbReference type="ARBA" id="ARBA00048567"/>
    </source>
</evidence>
<dbReference type="Proteomes" id="UP000014113">
    <property type="component" value="Unassembled WGS sequence"/>
</dbReference>
<comment type="catalytic activity">
    <reaction evidence="10 11">
        <text>shikimate + ATP = 3-phosphoshikimate + ADP + H(+)</text>
        <dbReference type="Rhea" id="RHEA:13121"/>
        <dbReference type="ChEBI" id="CHEBI:15378"/>
        <dbReference type="ChEBI" id="CHEBI:30616"/>
        <dbReference type="ChEBI" id="CHEBI:36208"/>
        <dbReference type="ChEBI" id="CHEBI:145989"/>
        <dbReference type="ChEBI" id="CHEBI:456216"/>
        <dbReference type="EC" id="2.7.1.71"/>
    </reaction>
</comment>
<keyword evidence="6 11" id="KW-0547">Nucleotide-binding</keyword>
<dbReference type="InterPro" id="IPR023000">
    <property type="entry name" value="Shikimate_kinase_CS"/>
</dbReference>
<evidence type="ECO:0000256" key="3">
    <source>
        <dbReference type="ARBA" id="ARBA00012154"/>
    </source>
</evidence>
<dbReference type="STRING" id="1121865.OMW_00536"/>
<keyword evidence="11" id="KW-0963">Cytoplasm</keyword>
<dbReference type="PRINTS" id="PR01100">
    <property type="entry name" value="SHIKIMTKNASE"/>
</dbReference>
<evidence type="ECO:0000313" key="12">
    <source>
        <dbReference type="EMBL" id="EOW84638.1"/>
    </source>
</evidence>
<name>S1NG10_9ENTE</name>
<feature type="binding site" evidence="11">
    <location>
        <position position="32"/>
    </location>
    <ligand>
        <name>substrate</name>
    </ligand>
</feature>
<organism evidence="12 13">
    <name type="scientific">Enterococcus columbae DSM 7374 = ATCC 51263</name>
    <dbReference type="NCBI Taxonomy" id="1121865"/>
    <lineage>
        <taxon>Bacteria</taxon>
        <taxon>Bacillati</taxon>
        <taxon>Bacillota</taxon>
        <taxon>Bacilli</taxon>
        <taxon>Lactobacillales</taxon>
        <taxon>Enterococcaceae</taxon>
        <taxon>Enterococcus</taxon>
    </lineage>
</organism>
<dbReference type="GO" id="GO:0005829">
    <property type="term" value="C:cytosol"/>
    <property type="evidence" value="ECO:0007669"/>
    <property type="project" value="TreeGrafter"/>
</dbReference>
<evidence type="ECO:0000256" key="6">
    <source>
        <dbReference type="ARBA" id="ARBA00022741"/>
    </source>
</evidence>
<keyword evidence="9 11" id="KW-0057">Aromatic amino acid biosynthesis</keyword>
<evidence type="ECO:0000256" key="9">
    <source>
        <dbReference type="ARBA" id="ARBA00023141"/>
    </source>
</evidence>
<dbReference type="UniPathway" id="UPA00053">
    <property type="reaction ID" value="UER00088"/>
</dbReference>
<dbReference type="InterPro" id="IPR000623">
    <property type="entry name" value="Shikimate_kinase/TSH1"/>
</dbReference>
<feature type="binding site" evidence="11">
    <location>
        <position position="117"/>
    </location>
    <ligand>
        <name>ATP</name>
        <dbReference type="ChEBI" id="CHEBI:30616"/>
    </ligand>
</feature>
<comment type="pathway">
    <text evidence="1 11">Metabolic intermediate biosynthesis; chorismate biosynthesis; chorismate from D-erythrose 4-phosphate and phosphoenolpyruvate: step 5/7.</text>
</comment>
<dbReference type="GO" id="GO:0009073">
    <property type="term" value="P:aromatic amino acid family biosynthetic process"/>
    <property type="evidence" value="ECO:0007669"/>
    <property type="project" value="UniProtKB-KW"/>
</dbReference>
<feature type="binding site" evidence="11">
    <location>
        <position position="135"/>
    </location>
    <ligand>
        <name>substrate</name>
    </ligand>
</feature>
<gene>
    <name evidence="11" type="primary">aroK</name>
    <name evidence="12" type="ORF">I568_01134</name>
</gene>
<dbReference type="GO" id="GO:0004765">
    <property type="term" value="F:shikimate kinase activity"/>
    <property type="evidence" value="ECO:0007669"/>
    <property type="project" value="UniProtKB-UniRule"/>
</dbReference>
<comment type="cofactor">
    <cofactor evidence="11">
        <name>Mg(2+)</name>
        <dbReference type="ChEBI" id="CHEBI:18420"/>
    </cofactor>
    <text evidence="11">Binds 1 Mg(2+) ion per subunit.</text>
</comment>
<reference evidence="12 13" key="1">
    <citation type="submission" date="2013-03" db="EMBL/GenBank/DDBJ databases">
        <title>The Genome Sequence of Enterococcus columbae ATCC_51263 (PacBio/Illumina hybrid assembly).</title>
        <authorList>
            <consortium name="The Broad Institute Genomics Platform"/>
            <consortium name="The Broad Institute Genome Sequencing Center for Infectious Disease"/>
            <person name="Earl A."/>
            <person name="Russ C."/>
            <person name="Gilmore M."/>
            <person name="Surin D."/>
            <person name="Walker B."/>
            <person name="Young S."/>
            <person name="Zeng Q."/>
            <person name="Gargeya S."/>
            <person name="Fitzgerald M."/>
            <person name="Haas B."/>
            <person name="Abouelleil A."/>
            <person name="Allen A.W."/>
            <person name="Alvarado L."/>
            <person name="Arachchi H.M."/>
            <person name="Berlin A.M."/>
            <person name="Chapman S.B."/>
            <person name="Gainer-Dewar J."/>
            <person name="Goldberg J."/>
            <person name="Griggs A."/>
            <person name="Gujja S."/>
            <person name="Hansen M."/>
            <person name="Howarth C."/>
            <person name="Imamovic A."/>
            <person name="Ireland A."/>
            <person name="Larimer J."/>
            <person name="McCowan C."/>
            <person name="Murphy C."/>
            <person name="Pearson M."/>
            <person name="Poon T.W."/>
            <person name="Priest M."/>
            <person name="Roberts A."/>
            <person name="Saif S."/>
            <person name="Shea T."/>
            <person name="Sisk P."/>
            <person name="Sykes S."/>
            <person name="Wortman J."/>
            <person name="Nusbaum C."/>
            <person name="Birren B."/>
        </authorList>
    </citation>
    <scope>NUCLEOTIDE SEQUENCE [LARGE SCALE GENOMIC DNA]</scope>
    <source>
        <strain evidence="12 13">ATCC 51263</strain>
    </source>
</reference>